<evidence type="ECO:0000256" key="3">
    <source>
        <dbReference type="ARBA" id="ARBA00023163"/>
    </source>
</evidence>
<evidence type="ECO:0000313" key="6">
    <source>
        <dbReference type="EMBL" id="CED92288.1"/>
    </source>
</evidence>
<dbReference type="SMART" id="SM00342">
    <property type="entry name" value="HTH_ARAC"/>
    <property type="match status" value="1"/>
</dbReference>
<evidence type="ECO:0000259" key="5">
    <source>
        <dbReference type="PROSITE" id="PS01124"/>
    </source>
</evidence>
<evidence type="ECO:0000256" key="2">
    <source>
        <dbReference type="ARBA" id="ARBA00023125"/>
    </source>
</evidence>
<dbReference type="Gene3D" id="1.10.10.60">
    <property type="entry name" value="Homeodomain-like"/>
    <property type="match status" value="2"/>
</dbReference>
<proteinExistence type="predicted"/>
<protein>
    <submittedName>
        <fullName evidence="6">Transcriptional activator MltR</fullName>
    </submittedName>
</protein>
<keyword evidence="1" id="KW-0805">Transcription regulation</keyword>
<evidence type="ECO:0000256" key="1">
    <source>
        <dbReference type="ARBA" id="ARBA00023015"/>
    </source>
</evidence>
<dbReference type="PROSITE" id="PS01124">
    <property type="entry name" value="HTH_ARAC_FAMILY_2"/>
    <property type="match status" value="1"/>
</dbReference>
<dbReference type="SUPFAM" id="SSF46689">
    <property type="entry name" value="Homeodomain-like"/>
    <property type="match status" value="2"/>
</dbReference>
<keyword evidence="3" id="KW-0804">Transcription</keyword>
<feature type="region of interest" description="Disordered" evidence="4">
    <location>
        <begin position="1"/>
        <end position="52"/>
    </location>
</feature>
<dbReference type="Gene3D" id="2.60.120.10">
    <property type="entry name" value="Jelly Rolls"/>
    <property type="match status" value="1"/>
</dbReference>
<dbReference type="InterPro" id="IPR018060">
    <property type="entry name" value="HTH_AraC"/>
</dbReference>
<evidence type="ECO:0000256" key="4">
    <source>
        <dbReference type="SAM" id="MobiDB-lite"/>
    </source>
</evidence>
<dbReference type="EMBL" id="LK995539">
    <property type="protein sequence ID" value="CED92288.1"/>
    <property type="molecule type" value="Genomic_DNA"/>
</dbReference>
<dbReference type="InterPro" id="IPR009057">
    <property type="entry name" value="Homeodomain-like_sf"/>
</dbReference>
<name>A0A1L7RRT4_9ACTO</name>
<dbReference type="InterPro" id="IPR050204">
    <property type="entry name" value="AraC_XylS_family_regulators"/>
</dbReference>
<dbReference type="PANTHER" id="PTHR46796">
    <property type="entry name" value="HTH-TYPE TRANSCRIPTIONAL ACTIVATOR RHAS-RELATED"/>
    <property type="match status" value="1"/>
</dbReference>
<dbReference type="InterPro" id="IPR014710">
    <property type="entry name" value="RmlC-like_jellyroll"/>
</dbReference>
<sequence length="333" mass="36240">MQRANHRNRRRAGGQGAHNERMSCPPARPGIPPGASAPGVEPAPGTKSDVGDLEVIVPDVGTSVRWWRHGYPDPLARWHHHPEIEFHLIRSGSGQMLAGDRTIDFEAGQVTLMGPHLPHNWLSDLGPGERLPDRDVLCQVLPARFEAASGQLPELTAMGALVDRARRGIMLAGDSRERAATILESMGGQDPLGRLAALLELARVFLAAPGAEAHPIASAGYVPALDDATASRINAVLDYVETHLAEEISMTRAAELVALSPSAFSRFFHATAGITFSELVRRRRVARACHLLRTTDLPVARVCALSGYTNLSNFNRRFREETGTTPSAYRRRD</sequence>
<dbReference type="CDD" id="cd06976">
    <property type="entry name" value="cupin_MtlR-like_N"/>
    <property type="match status" value="1"/>
</dbReference>
<accession>A0A1L7RRT4</accession>
<feature type="domain" description="HTH araC/xylS-type" evidence="5">
    <location>
        <begin position="234"/>
        <end position="332"/>
    </location>
</feature>
<dbReference type="PROSITE" id="PS00041">
    <property type="entry name" value="HTH_ARAC_FAMILY_1"/>
    <property type="match status" value="1"/>
</dbReference>
<organism evidence="6">
    <name type="scientific">Actinomyces succiniciruminis</name>
    <dbReference type="NCBI Taxonomy" id="1522002"/>
    <lineage>
        <taxon>Bacteria</taxon>
        <taxon>Bacillati</taxon>
        <taxon>Actinomycetota</taxon>
        <taxon>Actinomycetes</taxon>
        <taxon>Actinomycetales</taxon>
        <taxon>Actinomycetaceae</taxon>
        <taxon>Actinomyces</taxon>
    </lineage>
</organism>
<dbReference type="GO" id="GO:0043565">
    <property type="term" value="F:sequence-specific DNA binding"/>
    <property type="evidence" value="ECO:0007669"/>
    <property type="project" value="InterPro"/>
</dbReference>
<reference evidence="6" key="1">
    <citation type="submission" date="2014-07" db="EMBL/GenBank/DDBJ databases">
        <authorList>
            <person name="Zhang J.E."/>
            <person name="Yang H."/>
            <person name="Guo J."/>
            <person name="Deng Z."/>
            <person name="Luo H."/>
            <person name="Luo M."/>
            <person name="Zhao B."/>
        </authorList>
    </citation>
    <scope>NUCLEOTIDE SEQUENCE</scope>
    <source>
        <strain evidence="6">AM4</strain>
    </source>
</reference>
<dbReference type="AlphaFoldDB" id="A0A1L7RRT4"/>
<dbReference type="InterPro" id="IPR018062">
    <property type="entry name" value="HTH_AraC-typ_CS"/>
</dbReference>
<dbReference type="InterPro" id="IPR011051">
    <property type="entry name" value="RmlC_Cupin_sf"/>
</dbReference>
<keyword evidence="2" id="KW-0238">DNA-binding</keyword>
<feature type="compositionally biased region" description="Basic residues" evidence="4">
    <location>
        <begin position="1"/>
        <end position="12"/>
    </location>
</feature>
<dbReference type="InterPro" id="IPR003313">
    <property type="entry name" value="AraC-bd"/>
</dbReference>
<dbReference type="SUPFAM" id="SSF51182">
    <property type="entry name" value="RmlC-like cupins"/>
    <property type="match status" value="1"/>
</dbReference>
<dbReference type="Pfam" id="PF12833">
    <property type="entry name" value="HTH_18"/>
    <property type="match status" value="1"/>
</dbReference>
<gene>
    <name evidence="6" type="ORF">AAM4_2456</name>
</gene>
<dbReference type="Pfam" id="PF02311">
    <property type="entry name" value="AraC_binding"/>
    <property type="match status" value="1"/>
</dbReference>
<dbReference type="GO" id="GO:0003700">
    <property type="term" value="F:DNA-binding transcription factor activity"/>
    <property type="evidence" value="ECO:0007669"/>
    <property type="project" value="InterPro"/>
</dbReference>